<gene>
    <name evidence="2" type="ORF">EZS27_026634</name>
</gene>
<dbReference type="Pfam" id="PF11810">
    <property type="entry name" value="DUF3332"/>
    <property type="match status" value="1"/>
</dbReference>
<evidence type="ECO:0000313" key="2">
    <source>
        <dbReference type="EMBL" id="KAA6323981.1"/>
    </source>
</evidence>
<keyword evidence="1" id="KW-0472">Membrane</keyword>
<sequence>MKRKTLSLCAVLLCGSLMLNSCIGSFALTHKFYDWNKSVGDKFVNELIFLACNIVPIYSITLFVDAVVLNSIEFWTGDSPLDNVGEVKKVKSENGEYLVKSLENGYEISKGDQVMSLIYNQEQNTWNAVYGDVSAELLKINNDGTANFFLPNGEILNVTLDTQGVAEVHRATMSDVYFAKR</sequence>
<organism evidence="2">
    <name type="scientific">termite gut metagenome</name>
    <dbReference type="NCBI Taxonomy" id="433724"/>
    <lineage>
        <taxon>unclassified sequences</taxon>
        <taxon>metagenomes</taxon>
        <taxon>organismal metagenomes</taxon>
    </lineage>
</organism>
<reference evidence="2" key="1">
    <citation type="submission" date="2019-03" db="EMBL/GenBank/DDBJ databases">
        <title>Single cell metagenomics reveals metabolic interactions within the superorganism composed of flagellate Streblomastix strix and complex community of Bacteroidetes bacteria on its surface.</title>
        <authorList>
            <person name="Treitli S.C."/>
            <person name="Kolisko M."/>
            <person name="Husnik F."/>
            <person name="Keeling P."/>
            <person name="Hampl V."/>
        </authorList>
    </citation>
    <scope>NUCLEOTIDE SEQUENCE</scope>
    <source>
        <strain evidence="2">STM</strain>
    </source>
</reference>
<name>A0A5J4QSP6_9ZZZZ</name>
<evidence type="ECO:0000256" key="1">
    <source>
        <dbReference type="SAM" id="Phobius"/>
    </source>
</evidence>
<feature type="transmembrane region" description="Helical" evidence="1">
    <location>
        <begin position="48"/>
        <end position="69"/>
    </location>
</feature>
<keyword evidence="1" id="KW-0812">Transmembrane</keyword>
<dbReference type="AlphaFoldDB" id="A0A5J4QSP6"/>
<evidence type="ECO:0008006" key="3">
    <source>
        <dbReference type="Google" id="ProtNLM"/>
    </source>
</evidence>
<keyword evidence="1" id="KW-1133">Transmembrane helix</keyword>
<dbReference type="InterPro" id="IPR021768">
    <property type="entry name" value="DUF3332"/>
</dbReference>
<comment type="caution">
    <text evidence="2">The sequence shown here is derived from an EMBL/GenBank/DDBJ whole genome shotgun (WGS) entry which is preliminary data.</text>
</comment>
<accession>A0A5J4QSP6</accession>
<proteinExistence type="predicted"/>
<protein>
    <recommendedName>
        <fullName evidence="3">DUF3332 domain-containing protein</fullName>
    </recommendedName>
</protein>
<dbReference type="EMBL" id="SNRY01002675">
    <property type="protein sequence ID" value="KAA6323981.1"/>
    <property type="molecule type" value="Genomic_DNA"/>
</dbReference>